<gene>
    <name evidence="1" type="ORF">FIA58_017680</name>
</gene>
<keyword evidence="2" id="KW-1185">Reference proteome</keyword>
<reference evidence="1" key="1">
    <citation type="submission" date="2019-05" db="EMBL/GenBank/DDBJ databases">
        <authorList>
            <person name="Lianzixin W."/>
        </authorList>
    </citation>
    <scope>NUCLEOTIDE SEQUENCE</scope>
    <source>
        <strain evidence="1">EC11</strain>
    </source>
</reference>
<dbReference type="Proteomes" id="UP000817854">
    <property type="component" value="Unassembled WGS sequence"/>
</dbReference>
<evidence type="ECO:0000313" key="2">
    <source>
        <dbReference type="Proteomes" id="UP000817854"/>
    </source>
</evidence>
<reference evidence="1" key="2">
    <citation type="submission" date="2020-02" db="EMBL/GenBank/DDBJ databases">
        <title>Flavobacterium profundi sp. nov., isolated from a deep-sea seamount.</title>
        <authorList>
            <person name="Zhang D.-C."/>
        </authorList>
    </citation>
    <scope>NUCLEOTIDE SEQUENCE</scope>
    <source>
        <strain evidence="1">EC11</strain>
    </source>
</reference>
<sequence>MDKNTEERLKLHTAGATVITTSPFDDLVSHVNSKELEQEFVKKWVIPFYMTIDRYHELSWVDKIKEIKPQITPEITLQLLGDFNWRTRLVGAYFSAVKGFEEQVDSIGTHFLKSEVCCVGHIYALVLAFFNSEKAIQYLEDYLNYYLQKPGLYFDQESALQALFYLDTVNKTSKAKKHFLDWEKLKIARLGFSKTQMDISTNENNAKSELVEDYLKQLSKNSVDLNIDISFFEEKIKIVNELNQY</sequence>
<evidence type="ECO:0000313" key="1">
    <source>
        <dbReference type="EMBL" id="NHN27514.1"/>
    </source>
</evidence>
<dbReference type="Pfam" id="PF19463">
    <property type="entry name" value="DUF6000"/>
    <property type="match status" value="1"/>
</dbReference>
<dbReference type="InterPro" id="IPR046042">
    <property type="entry name" value="DUF6000"/>
</dbReference>
<proteinExistence type="predicted"/>
<dbReference type="RefSeq" id="WP_140964028.1">
    <property type="nucleotide sequence ID" value="NZ_VEVQ02000015.1"/>
</dbReference>
<protein>
    <submittedName>
        <fullName evidence="1">Uncharacterized protein</fullName>
    </submittedName>
</protein>
<organism evidence="1 2">
    <name type="scientific">Flavobacterium jejuense</name>
    <dbReference type="NCBI Taxonomy" id="1544455"/>
    <lineage>
        <taxon>Bacteria</taxon>
        <taxon>Pseudomonadati</taxon>
        <taxon>Bacteroidota</taxon>
        <taxon>Flavobacteriia</taxon>
        <taxon>Flavobacteriales</taxon>
        <taxon>Flavobacteriaceae</taxon>
        <taxon>Flavobacterium</taxon>
    </lineage>
</organism>
<name>A0ABX0IXG7_9FLAO</name>
<accession>A0ABX0IXG7</accession>
<dbReference type="EMBL" id="VEVQ02000015">
    <property type="protein sequence ID" value="NHN27514.1"/>
    <property type="molecule type" value="Genomic_DNA"/>
</dbReference>
<comment type="caution">
    <text evidence="1">The sequence shown here is derived from an EMBL/GenBank/DDBJ whole genome shotgun (WGS) entry which is preliminary data.</text>
</comment>